<dbReference type="Pfam" id="PF12680">
    <property type="entry name" value="SnoaL_2"/>
    <property type="match status" value="1"/>
</dbReference>
<dbReference type="SUPFAM" id="SSF54427">
    <property type="entry name" value="NTF2-like"/>
    <property type="match status" value="1"/>
</dbReference>
<evidence type="ECO:0000313" key="2">
    <source>
        <dbReference type="EMBL" id="MBW6530388.1"/>
    </source>
</evidence>
<dbReference type="PANTHER" id="PTHR41252:SF1">
    <property type="entry name" value="BLR2505 PROTEIN"/>
    <property type="match status" value="1"/>
</dbReference>
<keyword evidence="3" id="KW-1185">Reference proteome</keyword>
<dbReference type="EMBL" id="JAHXZN010000001">
    <property type="protein sequence ID" value="MBW6530388.1"/>
    <property type="molecule type" value="Genomic_DNA"/>
</dbReference>
<dbReference type="InterPro" id="IPR032710">
    <property type="entry name" value="NTF2-like_dom_sf"/>
</dbReference>
<sequence length="138" mass="15260">MTASTTEGSRAFIAEAFAKWARGEGDVFSLLADDVVWHITGNDPAVSQTHRSRQALLDAAAGPLRERLAAPLRPEVKRIWADGDDVIVQWDGTAPFPDGTRYRNTYLWILTVRGSRIVEVTAFLDIPTFKAALARPRP</sequence>
<proteinExistence type="predicted"/>
<dbReference type="Proteomes" id="UP000759103">
    <property type="component" value="Unassembled WGS sequence"/>
</dbReference>
<name>A0ABS7BLA0_9SPHN</name>
<evidence type="ECO:0000313" key="3">
    <source>
        <dbReference type="Proteomes" id="UP000759103"/>
    </source>
</evidence>
<protein>
    <submittedName>
        <fullName evidence="2">Nuclear transport factor 2 family protein</fullName>
    </submittedName>
</protein>
<accession>A0ABS7BLA0</accession>
<dbReference type="Gene3D" id="3.10.450.50">
    <property type="match status" value="1"/>
</dbReference>
<evidence type="ECO:0000259" key="1">
    <source>
        <dbReference type="Pfam" id="PF12680"/>
    </source>
</evidence>
<dbReference type="RefSeq" id="WP_219747755.1">
    <property type="nucleotide sequence ID" value="NZ_JAHXZN010000001.1"/>
</dbReference>
<comment type="caution">
    <text evidence="2">The sequence shown here is derived from an EMBL/GenBank/DDBJ whole genome shotgun (WGS) entry which is preliminary data.</text>
</comment>
<dbReference type="InterPro" id="IPR037401">
    <property type="entry name" value="SnoaL-like"/>
</dbReference>
<gene>
    <name evidence="2" type="ORF">KZ820_06545</name>
</gene>
<reference evidence="2 3" key="1">
    <citation type="submission" date="2021-07" db="EMBL/GenBank/DDBJ databases">
        <title>Sphingomonas sp.</title>
        <authorList>
            <person name="Feng G."/>
            <person name="Li J."/>
            <person name="Pan M."/>
        </authorList>
    </citation>
    <scope>NUCLEOTIDE SEQUENCE [LARGE SCALE GENOMIC DNA]</scope>
    <source>
        <strain evidence="2 3">RRHST34</strain>
    </source>
</reference>
<dbReference type="PANTHER" id="PTHR41252">
    <property type="entry name" value="BLR2505 PROTEIN"/>
    <property type="match status" value="1"/>
</dbReference>
<organism evidence="2 3">
    <name type="scientific">Sphingomonas citri</name>
    <dbReference type="NCBI Taxonomy" id="2862499"/>
    <lineage>
        <taxon>Bacteria</taxon>
        <taxon>Pseudomonadati</taxon>
        <taxon>Pseudomonadota</taxon>
        <taxon>Alphaproteobacteria</taxon>
        <taxon>Sphingomonadales</taxon>
        <taxon>Sphingomonadaceae</taxon>
        <taxon>Sphingomonas</taxon>
    </lineage>
</organism>
<feature type="domain" description="SnoaL-like" evidence="1">
    <location>
        <begin position="17"/>
        <end position="120"/>
    </location>
</feature>